<sequence length="167" mass="19229">MSLTPVKHHAGLDERLLANVNPMTDFCLSQPSQKVSPSVRLTAVPTTEQMHAEVDKLGRTFTLALFQILAGERPVAQLCSWFDLDGYEEFMHRYGIITRHRHRQERQGKESLAYRRASVISVHQCHIHARCIELSVVMRDATRVRAVAMQLKLNSRRRWQITELEIG</sequence>
<dbReference type="InterPro" id="IPR045596">
    <property type="entry name" value="DUF6459"/>
</dbReference>
<reference evidence="1 2" key="1">
    <citation type="submission" date="2024-09" db="EMBL/GenBank/DDBJ databases">
        <authorList>
            <person name="Sun Q."/>
            <person name="Mori K."/>
        </authorList>
    </citation>
    <scope>NUCLEOTIDE SEQUENCE [LARGE SCALE GENOMIC DNA]</scope>
    <source>
        <strain evidence="1 2">NCAIM B.02604</strain>
    </source>
</reference>
<dbReference type="Pfam" id="PF20060">
    <property type="entry name" value="DUF6459"/>
    <property type="match status" value="1"/>
</dbReference>
<name>A0ABV6P878_9MICC</name>
<dbReference type="RefSeq" id="WP_377458017.1">
    <property type="nucleotide sequence ID" value="NZ_JBHLUB010000003.1"/>
</dbReference>
<proteinExistence type="predicted"/>
<comment type="caution">
    <text evidence="1">The sequence shown here is derived from an EMBL/GenBank/DDBJ whole genome shotgun (WGS) entry which is preliminary data.</text>
</comment>
<evidence type="ECO:0000313" key="1">
    <source>
        <dbReference type="EMBL" id="MFC0581329.1"/>
    </source>
</evidence>
<gene>
    <name evidence="1" type="ORF">ACFFFR_02845</name>
</gene>
<evidence type="ECO:0000313" key="2">
    <source>
        <dbReference type="Proteomes" id="UP001589862"/>
    </source>
</evidence>
<organism evidence="1 2">
    <name type="scientific">Micrococcoides hystricis</name>
    <dbReference type="NCBI Taxonomy" id="1572761"/>
    <lineage>
        <taxon>Bacteria</taxon>
        <taxon>Bacillati</taxon>
        <taxon>Actinomycetota</taxon>
        <taxon>Actinomycetes</taxon>
        <taxon>Micrococcales</taxon>
        <taxon>Micrococcaceae</taxon>
        <taxon>Micrococcoides</taxon>
    </lineage>
</organism>
<accession>A0ABV6P878</accession>
<keyword evidence="2" id="KW-1185">Reference proteome</keyword>
<dbReference type="EMBL" id="JBHLUB010000003">
    <property type="protein sequence ID" value="MFC0581329.1"/>
    <property type="molecule type" value="Genomic_DNA"/>
</dbReference>
<protein>
    <submittedName>
        <fullName evidence="1">Rv3235 family protein</fullName>
    </submittedName>
</protein>
<dbReference type="Proteomes" id="UP001589862">
    <property type="component" value="Unassembled WGS sequence"/>
</dbReference>